<dbReference type="InterPro" id="IPR011833">
    <property type="entry name" value="Glycg_phsphrylas"/>
</dbReference>
<dbReference type="PROSITE" id="PS00102">
    <property type="entry name" value="PHOSPHORYLASE"/>
    <property type="match status" value="1"/>
</dbReference>
<accession>A0A7R9TJX1</accession>
<dbReference type="Pfam" id="PF00343">
    <property type="entry name" value="Phosphorylase"/>
    <property type="match status" value="1"/>
</dbReference>
<evidence type="ECO:0000256" key="1">
    <source>
        <dbReference type="ARBA" id="ARBA00001275"/>
    </source>
</evidence>
<evidence type="ECO:0000256" key="2">
    <source>
        <dbReference type="ARBA" id="ARBA00001933"/>
    </source>
</evidence>
<comment type="similarity">
    <text evidence="3 10">Belongs to the glycogen phosphorylase family.</text>
</comment>
<keyword evidence="5" id="KW-0597">Phosphoprotein</keyword>
<dbReference type="EC" id="2.4.1.1" evidence="10"/>
<sequence length="1043" mass="116727">MRLVRKGGPEKIINRDDDDDDAPRDARSSSSRVARSSMASSSSGDSSSSSGILGRRSDESLTPRDRELGTVAPGGGGSRGASRLGARRRKFAGAPTWLCGGGGSSAAMLDRIGDPPERQKEYVDEAELEDFAETAGERARIGIGSGAYNWTTLDATNEYDERAANRGLASEGVAKTVAAHDGAVRARVDQLWKLSSSYLPSDVPSIQRSLVKHVEYTLARRRYKFDRNSFYQATAHSIRDRLIERWTDTQQFYASRDGKRMYYLSLEFLVGRSLGNAVSNLGLRGAYADALQQLGYDLESIVAQEREPALGNGGLGRLASCFMDTLATLNYPAWGYGLRYKYGMFEQRIVDGKQVEFPDYWLTHGNPWEVERLDVKYLVRLYGQVNNYVDERSGETRYRWEGGEVVVAVAYDTPIPGYGTYNTNNMRLWSSKPSHEFDLACFNAGNYYGAVEAKERCESITSVLYPSDDNDAGKALRLKQQFFFVSATLQDILRRYKKRVAPGRTLKHLPEKVAIQLNDTHPSISIPELMRLLLDDELLPWDDAWGIARMTFGYTNHTILPEALEKWPVPMLTELLPRHMQIIYEINHRFLQEVDAMWPGDTQKLAAMSIIEESTPKMVRMAHLAVVGSHVVNGVAEIHTALVKTRLFPEFNEMYPGRIKNVTNGVTPRRWILQANPAMSSIFTSILGPGWVNDLRRLETLKPLAREPSLQRQWTHAKRFNKERLAAWIKANMNVDLMPNAVYDMQVKRIHEYKRQMLNILGIIHRYATIASASAEQRKSIQPRVCILAGKAAPGYEIAKKIIQLACGVAKVINNDVRCAGRLQVVFIPNFNVSLAELIIPASDVSQHISTAGMEASGTGNMKFVMNGGLIIGTLDGANVEIARAVGEDDVFVFGATADEVAALRSSMHKREPRIDERLARVFRMIRSGVFGSADNYERLLDGLTPSKDFYLLCHDFPSYLDAMDAADAAYRDKDEWTAKCIKAACSMWAFSSDRTIREYARDVWGMEPQPFNPPHHARTRASVDGGSRRLSFDKQMHTTIGA</sequence>
<dbReference type="SUPFAM" id="SSF53756">
    <property type="entry name" value="UDP-Glycosyltransferase/glycogen phosphorylase"/>
    <property type="match status" value="1"/>
</dbReference>
<keyword evidence="4" id="KW-0021">Allosteric enzyme</keyword>
<evidence type="ECO:0000256" key="5">
    <source>
        <dbReference type="ARBA" id="ARBA00022553"/>
    </source>
</evidence>
<comment type="catalytic activity">
    <reaction evidence="1 10">
        <text>[(1-&gt;4)-alpha-D-glucosyl](n) + phosphate = [(1-&gt;4)-alpha-D-glucosyl](n-1) + alpha-D-glucose 1-phosphate</text>
        <dbReference type="Rhea" id="RHEA:41732"/>
        <dbReference type="Rhea" id="RHEA-COMP:9584"/>
        <dbReference type="Rhea" id="RHEA-COMP:9586"/>
        <dbReference type="ChEBI" id="CHEBI:15444"/>
        <dbReference type="ChEBI" id="CHEBI:43474"/>
        <dbReference type="ChEBI" id="CHEBI:58601"/>
        <dbReference type="EC" id="2.4.1.1"/>
    </reaction>
</comment>
<dbReference type="FunFam" id="3.40.50.2000:FF:000002">
    <property type="entry name" value="Alpha-1,4 glucan phosphorylase"/>
    <property type="match status" value="1"/>
</dbReference>
<evidence type="ECO:0000256" key="10">
    <source>
        <dbReference type="RuleBase" id="RU000587"/>
    </source>
</evidence>
<feature type="compositionally biased region" description="Low complexity" evidence="11">
    <location>
        <begin position="28"/>
        <end position="54"/>
    </location>
</feature>
<comment type="cofactor">
    <cofactor evidence="2 10">
        <name>pyridoxal 5'-phosphate</name>
        <dbReference type="ChEBI" id="CHEBI:597326"/>
    </cofactor>
</comment>
<dbReference type="FunFam" id="3.40.50.2000:FF:000003">
    <property type="entry name" value="Alpha-1,4 glucan phosphorylase"/>
    <property type="match status" value="1"/>
</dbReference>
<dbReference type="CDD" id="cd04300">
    <property type="entry name" value="GT35_Glycogen_Phosphorylase"/>
    <property type="match status" value="1"/>
</dbReference>
<gene>
    <name evidence="12" type="ORF">MPUS1402_LOCUS5831</name>
</gene>
<keyword evidence="8 10" id="KW-0663">Pyridoxal phosphate</keyword>
<comment type="function">
    <text evidence="10">Allosteric enzyme that catalyzes the rate-limiting step in glycogen catabolism, the phosphorolytic cleavage of glycogen to produce glucose-1-phosphate, and plays a central role in maintaining cellular and organismal glucose homeostasis.</text>
</comment>
<dbReference type="InterPro" id="IPR035090">
    <property type="entry name" value="Pyridoxal_P_attach_site"/>
</dbReference>
<dbReference type="AlphaFoldDB" id="A0A7R9TJX1"/>
<dbReference type="Gene3D" id="3.40.50.2000">
    <property type="entry name" value="Glycogen Phosphorylase B"/>
    <property type="match status" value="2"/>
</dbReference>
<dbReference type="FunFam" id="3.40.50.2000:FF:000197">
    <property type="entry name" value="Alpha-1,4 glucan phosphorylase"/>
    <property type="match status" value="1"/>
</dbReference>
<dbReference type="EMBL" id="HBDY01007888">
    <property type="protein sequence ID" value="CAD8237725.1"/>
    <property type="molecule type" value="Transcribed_RNA"/>
</dbReference>
<organism evidence="12">
    <name type="scientific">Micromonas pusilla</name>
    <name type="common">Picoplanktonic green alga</name>
    <name type="synonym">Chromulina pusilla</name>
    <dbReference type="NCBI Taxonomy" id="38833"/>
    <lineage>
        <taxon>Eukaryota</taxon>
        <taxon>Viridiplantae</taxon>
        <taxon>Chlorophyta</taxon>
        <taxon>Mamiellophyceae</taxon>
        <taxon>Mamiellales</taxon>
        <taxon>Mamiellaceae</taxon>
        <taxon>Micromonas</taxon>
    </lineage>
</organism>
<dbReference type="PANTHER" id="PTHR11468:SF3">
    <property type="entry name" value="GLYCOGEN PHOSPHORYLASE, LIVER FORM"/>
    <property type="match status" value="1"/>
</dbReference>
<reference evidence="12" key="1">
    <citation type="submission" date="2021-01" db="EMBL/GenBank/DDBJ databases">
        <authorList>
            <person name="Corre E."/>
            <person name="Pelletier E."/>
            <person name="Niang G."/>
            <person name="Scheremetjew M."/>
            <person name="Finn R."/>
            <person name="Kale V."/>
            <person name="Holt S."/>
            <person name="Cochrane G."/>
            <person name="Meng A."/>
            <person name="Brown T."/>
            <person name="Cohen L."/>
        </authorList>
    </citation>
    <scope>NUCLEOTIDE SEQUENCE</scope>
    <source>
        <strain evidence="12">RCC1614</strain>
    </source>
</reference>
<evidence type="ECO:0000256" key="4">
    <source>
        <dbReference type="ARBA" id="ARBA00022533"/>
    </source>
</evidence>
<dbReference type="GO" id="GO:0030170">
    <property type="term" value="F:pyridoxal phosphate binding"/>
    <property type="evidence" value="ECO:0007669"/>
    <property type="project" value="InterPro"/>
</dbReference>
<evidence type="ECO:0000256" key="3">
    <source>
        <dbReference type="ARBA" id="ARBA00006047"/>
    </source>
</evidence>
<evidence type="ECO:0000256" key="9">
    <source>
        <dbReference type="ARBA" id="ARBA00023277"/>
    </source>
</evidence>
<feature type="compositionally biased region" description="Basic and acidic residues" evidence="11">
    <location>
        <begin position="55"/>
        <end position="68"/>
    </location>
</feature>
<evidence type="ECO:0000256" key="8">
    <source>
        <dbReference type="ARBA" id="ARBA00022898"/>
    </source>
</evidence>
<proteinExistence type="inferred from homology"/>
<evidence type="ECO:0000256" key="6">
    <source>
        <dbReference type="ARBA" id="ARBA00022676"/>
    </source>
</evidence>
<dbReference type="GO" id="GO:0005737">
    <property type="term" value="C:cytoplasm"/>
    <property type="evidence" value="ECO:0007669"/>
    <property type="project" value="TreeGrafter"/>
</dbReference>
<keyword evidence="7 10" id="KW-0808">Transferase</keyword>
<name>A0A7R9TJX1_MICPS</name>
<protein>
    <recommendedName>
        <fullName evidence="10">Alpha-1,4 glucan phosphorylase</fullName>
        <ecNumber evidence="10">2.4.1.1</ecNumber>
    </recommendedName>
</protein>
<dbReference type="GO" id="GO:0008184">
    <property type="term" value="F:glycogen phosphorylase activity"/>
    <property type="evidence" value="ECO:0007669"/>
    <property type="project" value="InterPro"/>
</dbReference>
<evidence type="ECO:0000256" key="7">
    <source>
        <dbReference type="ARBA" id="ARBA00022679"/>
    </source>
</evidence>
<evidence type="ECO:0000256" key="11">
    <source>
        <dbReference type="SAM" id="MobiDB-lite"/>
    </source>
</evidence>
<keyword evidence="9 10" id="KW-0119">Carbohydrate metabolism</keyword>
<feature type="region of interest" description="Disordered" evidence="11">
    <location>
        <begin position="1"/>
        <end position="86"/>
    </location>
</feature>
<dbReference type="GO" id="GO:0005980">
    <property type="term" value="P:glycogen catabolic process"/>
    <property type="evidence" value="ECO:0007669"/>
    <property type="project" value="TreeGrafter"/>
</dbReference>
<keyword evidence="6 10" id="KW-0328">Glycosyltransferase</keyword>
<dbReference type="InterPro" id="IPR000811">
    <property type="entry name" value="Glyco_trans_35"/>
</dbReference>
<dbReference type="NCBIfam" id="TIGR02093">
    <property type="entry name" value="P_ylase"/>
    <property type="match status" value="1"/>
</dbReference>
<dbReference type="PANTHER" id="PTHR11468">
    <property type="entry name" value="GLYCOGEN PHOSPHORYLASE"/>
    <property type="match status" value="1"/>
</dbReference>
<evidence type="ECO:0000313" key="12">
    <source>
        <dbReference type="EMBL" id="CAD8237725.1"/>
    </source>
</evidence>